<protein>
    <recommendedName>
        <fullName evidence="4">Transmembrane protein</fullName>
    </recommendedName>
</protein>
<keyword evidence="1" id="KW-1133">Transmembrane helix</keyword>
<feature type="transmembrane region" description="Helical" evidence="1">
    <location>
        <begin position="182"/>
        <end position="206"/>
    </location>
</feature>
<reference evidence="3" key="1">
    <citation type="journal article" date="2013" name="Ind. Biotechnol.">
        <title>Comparative genomics analysis of Trichoderma reesei strains.</title>
        <authorList>
            <person name="Koike H."/>
            <person name="Aerts A."/>
            <person name="LaButti K."/>
            <person name="Grigoriev I.V."/>
            <person name="Baker S.E."/>
        </authorList>
    </citation>
    <scope>NUCLEOTIDE SEQUENCE [LARGE SCALE GENOMIC DNA]</scope>
    <source>
        <strain evidence="3">ATCC 56765 / BCRC 32924 / NRRL 11460 / Rut C-30</strain>
    </source>
</reference>
<evidence type="ECO:0000313" key="2">
    <source>
        <dbReference type="EMBL" id="ETR97358.1"/>
    </source>
</evidence>
<sequence length="335" mass="38595">MAPFGVFDTDIHIALLSFIATGILYEYTHSCLDRNLPKWNCFPQTLRNRMCIEIACIPIRIGLVYFSLPSVILAFTPASNWTAVDTQRSLIACSLMTGAYLFDLMIYREDVLGVLHHCMGPALLLWTRLCFSTFTSADALVSRSLMMFIFFGAATGGVFASAGVFILRVGKKYLKRSTLHRYFTFCVIGLTATTVLSCYLNLLYFLHTWDQAYAYFGLAIPLPIIWETFECYLQWRWLLRFYSIEDDLRRGDRMLTTFSDESDHTCQVTDLKREDIPSVFPRGTVSVLRVLVWQWVLLLCYLYFMFIRDVYFCWSTPRAQSANQVEAASNNSAEW</sequence>
<dbReference type="AlphaFoldDB" id="A0A024RWA9"/>
<feature type="transmembrane region" description="Helical" evidence="1">
    <location>
        <begin position="212"/>
        <end position="233"/>
    </location>
</feature>
<dbReference type="Proteomes" id="UP000024376">
    <property type="component" value="Unassembled WGS sequence"/>
</dbReference>
<feature type="transmembrane region" description="Helical" evidence="1">
    <location>
        <begin position="146"/>
        <end position="170"/>
    </location>
</feature>
<dbReference type="OrthoDB" id="4882991at2759"/>
<dbReference type="HOGENOM" id="CLU_831738_0_0_1"/>
<evidence type="ECO:0008006" key="4">
    <source>
        <dbReference type="Google" id="ProtNLM"/>
    </source>
</evidence>
<name>A0A024RWA9_HYPJR</name>
<gene>
    <name evidence="2" type="ORF">M419DRAFT_91723</name>
</gene>
<evidence type="ECO:0000256" key="1">
    <source>
        <dbReference type="SAM" id="Phobius"/>
    </source>
</evidence>
<dbReference type="KEGG" id="trr:M419DRAFT_91723"/>
<proteinExistence type="predicted"/>
<evidence type="ECO:0000313" key="3">
    <source>
        <dbReference type="Proteomes" id="UP000024376"/>
    </source>
</evidence>
<keyword evidence="1" id="KW-0812">Transmembrane</keyword>
<keyword evidence="1" id="KW-0472">Membrane</keyword>
<feature type="transmembrane region" description="Helical" evidence="1">
    <location>
        <begin position="287"/>
        <end position="307"/>
    </location>
</feature>
<accession>A0A024RWA9</accession>
<dbReference type="EMBL" id="KI911172">
    <property type="protein sequence ID" value="ETR97358.1"/>
    <property type="molecule type" value="Genomic_DNA"/>
</dbReference>
<feature type="transmembrane region" description="Helical" evidence="1">
    <location>
        <begin position="12"/>
        <end position="29"/>
    </location>
</feature>
<organism evidence="2 3">
    <name type="scientific">Hypocrea jecorina (strain ATCC 56765 / BCRC 32924 / NRRL 11460 / Rut C-30)</name>
    <name type="common">Trichoderma reesei</name>
    <dbReference type="NCBI Taxonomy" id="1344414"/>
    <lineage>
        <taxon>Eukaryota</taxon>
        <taxon>Fungi</taxon>
        <taxon>Dikarya</taxon>
        <taxon>Ascomycota</taxon>
        <taxon>Pezizomycotina</taxon>
        <taxon>Sordariomycetes</taxon>
        <taxon>Hypocreomycetidae</taxon>
        <taxon>Hypocreales</taxon>
        <taxon>Hypocreaceae</taxon>
        <taxon>Trichoderma</taxon>
    </lineage>
</organism>
<feature type="transmembrane region" description="Helical" evidence="1">
    <location>
        <begin position="50"/>
        <end position="68"/>
    </location>
</feature>